<accession>A0A8S5LPG8</accession>
<dbReference type="SMART" id="SM00530">
    <property type="entry name" value="HTH_XRE"/>
    <property type="match status" value="1"/>
</dbReference>
<proteinExistence type="predicted"/>
<name>A0A8S5LPG8_9CAUD</name>
<dbReference type="Gene3D" id="1.10.260.40">
    <property type="entry name" value="lambda repressor-like DNA-binding domains"/>
    <property type="match status" value="1"/>
</dbReference>
<protein>
    <submittedName>
        <fullName evidence="3">Helix-turn-helix XRE-family like protein</fullName>
    </submittedName>
</protein>
<sequence>MNERLKKIRKALNMTQAEFGEKIGLSQNTIANYECGRRALTEQTIRSVCREFNVNIEWLLKGKEPMFVETDELEILIAKMLAGQNETAVQLFKAFAELDESDWQVIQKIIDNLKNT</sequence>
<dbReference type="InterPro" id="IPR010982">
    <property type="entry name" value="Lambda_DNA-bd_dom_sf"/>
</dbReference>
<dbReference type="InterPro" id="IPR001387">
    <property type="entry name" value="Cro/C1-type_HTH"/>
</dbReference>
<dbReference type="PANTHER" id="PTHR46558">
    <property type="entry name" value="TRACRIPTIONAL REGULATORY PROTEIN-RELATED-RELATED"/>
    <property type="match status" value="1"/>
</dbReference>
<dbReference type="SUPFAM" id="SSF47413">
    <property type="entry name" value="lambda repressor-like DNA-binding domains"/>
    <property type="match status" value="1"/>
</dbReference>
<dbReference type="GO" id="GO:0003677">
    <property type="term" value="F:DNA binding"/>
    <property type="evidence" value="ECO:0007669"/>
    <property type="project" value="UniProtKB-KW"/>
</dbReference>
<evidence type="ECO:0000313" key="3">
    <source>
        <dbReference type="EMBL" id="DAD71731.1"/>
    </source>
</evidence>
<organism evidence="3">
    <name type="scientific">Siphoviridae sp. cto6l14</name>
    <dbReference type="NCBI Taxonomy" id="2827590"/>
    <lineage>
        <taxon>Viruses</taxon>
        <taxon>Duplodnaviria</taxon>
        <taxon>Heunggongvirae</taxon>
        <taxon>Uroviricota</taxon>
        <taxon>Caudoviricetes</taxon>
    </lineage>
</organism>
<dbReference type="EMBL" id="BK015887">
    <property type="protein sequence ID" value="DAD71731.1"/>
    <property type="molecule type" value="Genomic_DNA"/>
</dbReference>
<dbReference type="CDD" id="cd00093">
    <property type="entry name" value="HTH_XRE"/>
    <property type="match status" value="1"/>
</dbReference>
<feature type="domain" description="HTH cro/C1-type" evidence="2">
    <location>
        <begin position="4"/>
        <end position="59"/>
    </location>
</feature>
<reference evidence="3" key="1">
    <citation type="journal article" date="2021" name="Proc. Natl. Acad. Sci. U.S.A.">
        <title>A Catalog of Tens of Thousands of Viruses from Human Metagenomes Reveals Hidden Associations with Chronic Diseases.</title>
        <authorList>
            <person name="Tisza M.J."/>
            <person name="Buck C.B."/>
        </authorList>
    </citation>
    <scope>NUCLEOTIDE SEQUENCE</scope>
    <source>
        <strain evidence="3">Cto6l14</strain>
    </source>
</reference>
<keyword evidence="1" id="KW-0238">DNA-binding</keyword>
<evidence type="ECO:0000259" key="2">
    <source>
        <dbReference type="SMART" id="SM00530"/>
    </source>
</evidence>
<evidence type="ECO:0000256" key="1">
    <source>
        <dbReference type="ARBA" id="ARBA00023125"/>
    </source>
</evidence>
<dbReference type="Pfam" id="PF01381">
    <property type="entry name" value="HTH_3"/>
    <property type="match status" value="1"/>
</dbReference>
<dbReference type="PANTHER" id="PTHR46558:SF11">
    <property type="entry name" value="HTH-TYPE TRANSCRIPTIONAL REGULATOR XRE"/>
    <property type="match status" value="1"/>
</dbReference>